<dbReference type="Proteomes" id="UP000010290">
    <property type="component" value="Chromosome"/>
</dbReference>
<name>K8WJF9_9GAMM</name>
<dbReference type="SUPFAM" id="SSF55021">
    <property type="entry name" value="ACT-like"/>
    <property type="match status" value="2"/>
</dbReference>
<evidence type="ECO:0000313" key="3">
    <source>
        <dbReference type="Proteomes" id="UP000010290"/>
    </source>
</evidence>
<dbReference type="FunFam" id="3.30.70.260:FF:000005">
    <property type="entry name" value="Glycine cleavage system transcriptional repressor"/>
    <property type="match status" value="1"/>
</dbReference>
<dbReference type="PANTHER" id="PTHR34875">
    <property type="entry name" value="UPF0237 PROTEIN MJ1558"/>
    <property type="match status" value="1"/>
</dbReference>
<evidence type="ECO:0000256" key="1">
    <source>
        <dbReference type="PIRNR" id="PIRNR028103"/>
    </source>
</evidence>
<dbReference type="HOGENOM" id="CLU_095322_0_1_6"/>
<dbReference type="InterPro" id="IPR050990">
    <property type="entry name" value="UPF0237/GcvR_regulator"/>
</dbReference>
<comment type="caution">
    <text evidence="2">The sequence shown here is derived from an EMBL/GenBank/DDBJ whole genome shotgun (WGS) entry which is preliminary data.</text>
</comment>
<dbReference type="AlphaFoldDB" id="K8WJF9"/>
<dbReference type="RefSeq" id="WP_008915869.1">
    <property type="nucleotide sequence ID" value="NZ_CM001773.1"/>
</dbReference>
<proteinExistence type="predicted"/>
<dbReference type="CDD" id="cd04893">
    <property type="entry name" value="ACT_GcvR_1"/>
    <property type="match status" value="1"/>
</dbReference>
<dbReference type="InterPro" id="IPR016867">
    <property type="entry name" value="GcvR"/>
</dbReference>
<dbReference type="GO" id="GO:0006355">
    <property type="term" value="P:regulation of DNA-templated transcription"/>
    <property type="evidence" value="ECO:0007669"/>
    <property type="project" value="UniProtKB-UniRule"/>
</dbReference>
<keyword evidence="1" id="KW-0963">Cytoplasm</keyword>
<dbReference type="PATRIC" id="fig|1141660.3.peg.2057"/>
<dbReference type="GO" id="GO:0005737">
    <property type="term" value="C:cytoplasm"/>
    <property type="evidence" value="ECO:0007669"/>
    <property type="project" value="UniProtKB-SubCell"/>
</dbReference>
<accession>K8WJF9</accession>
<keyword evidence="3" id="KW-1185">Reference proteome</keyword>
<dbReference type="Pfam" id="PF13740">
    <property type="entry name" value="ACT_6"/>
    <property type="match status" value="1"/>
</dbReference>
<keyword evidence="1" id="KW-0678">Repressor</keyword>
<dbReference type="OrthoDB" id="5814713at2"/>
<dbReference type="PIRSF" id="PIRSF028103">
    <property type="entry name" value="GcvR"/>
    <property type="match status" value="1"/>
</dbReference>
<dbReference type="InterPro" id="IPR045865">
    <property type="entry name" value="ACT-like_dom_sf"/>
</dbReference>
<sequence>MPKTEQQFLVITALGTDRTGIVNTITRLVSECGCNIEDSRLAMFGKEFTFIMMLSGSWNAIAQIEATLPLKGAELELLIVMKRTQSVQTTDYPLTVTVNVIVDDAPRIVEQFTNLFTTQQCNIAELVSKTQPANTRNGTPAQLEIQITAHHPLDDNGIIIKNKFQQLCTMLNAKGNISIVNNPKMQS</sequence>
<dbReference type="NCBIfam" id="NF008612">
    <property type="entry name" value="PRK11589.1"/>
    <property type="match status" value="1"/>
</dbReference>
<evidence type="ECO:0000313" key="2">
    <source>
        <dbReference type="EMBL" id="EKT56325.1"/>
    </source>
</evidence>
<dbReference type="Gene3D" id="3.30.70.260">
    <property type="match status" value="2"/>
</dbReference>
<gene>
    <name evidence="2" type="ORF">OO7_10307</name>
</gene>
<protein>
    <recommendedName>
        <fullName evidence="1">Glycine cleavage system transcriptional repressor</fullName>
    </recommendedName>
</protein>
<comment type="subcellular location">
    <subcellularLocation>
        <location evidence="1">Cytoplasm</location>
    </subcellularLocation>
</comment>
<dbReference type="EMBL" id="AKKN01000009">
    <property type="protein sequence ID" value="EKT56325.1"/>
    <property type="molecule type" value="Genomic_DNA"/>
</dbReference>
<dbReference type="PANTHER" id="PTHR34875:SF5">
    <property type="entry name" value="GLYCINE CLEAVAGE SYSTEM TRANSCRIPTIONAL REPRESSOR"/>
    <property type="match status" value="1"/>
</dbReference>
<organism evidence="2 3">
    <name type="scientific">Providencia sneebia DSM 19967</name>
    <dbReference type="NCBI Taxonomy" id="1141660"/>
    <lineage>
        <taxon>Bacteria</taxon>
        <taxon>Pseudomonadati</taxon>
        <taxon>Pseudomonadota</taxon>
        <taxon>Gammaproteobacteria</taxon>
        <taxon>Enterobacterales</taxon>
        <taxon>Morganellaceae</taxon>
        <taxon>Providencia</taxon>
    </lineage>
</organism>
<keyword evidence="1" id="KW-0804">Transcription</keyword>
<reference evidence="2 3" key="1">
    <citation type="journal article" date="2012" name="BMC Genomics">
        <title>Comparative genomics of bacteria in the genus Providencia isolated from wild Drosophila melanogaster.</title>
        <authorList>
            <person name="Galac M.R."/>
            <person name="Lazzaro B.P."/>
        </authorList>
    </citation>
    <scope>NUCLEOTIDE SEQUENCE [LARGE SCALE GENOMIC DNA]</scope>
    <source>
        <strain evidence="2 3">DSM 19967</strain>
    </source>
</reference>